<evidence type="ECO:0000313" key="1">
    <source>
        <dbReference type="EMBL" id="KAK1640731.1"/>
    </source>
</evidence>
<comment type="caution">
    <text evidence="1">The sequence shown here is derived from an EMBL/GenBank/DDBJ whole genome shotgun (WGS) entry which is preliminary data.</text>
</comment>
<sequence>MAAISCADYSCGDTCLFYLGTDGYLHDVRDDSWKGGAVWYSEHGGTAKALLRADQGSQLAATLTKRFSTENDQSVPNGTLLVNRLVAYKDQDKNLYVANDSASYVPSELDQIPNLTTNLSLAMITQFGGVVLDGIGLVAQAVGSNTATTSEFSMVEDRWDGQGWNSQNEAILANVLKPQGSSSMATPQFAVTMRNNWLDSIYLALNPDGTITGRVIGQRNETMNQITLEKSGGEVAKFSAIATTMDGHLYGIVDNTIQEYSFDTSDASILHFDGTVYDCSTENSS</sequence>
<dbReference type="Proteomes" id="UP001243989">
    <property type="component" value="Unassembled WGS sequence"/>
</dbReference>
<protein>
    <submittedName>
        <fullName evidence="1">Uncharacterized protein</fullName>
    </submittedName>
</protein>
<dbReference type="EMBL" id="JAHMHQ010000004">
    <property type="protein sequence ID" value="KAK1640731.1"/>
    <property type="molecule type" value="Genomic_DNA"/>
</dbReference>
<organism evidence="1 2">
    <name type="scientific">Colletotrichum phormii</name>
    <dbReference type="NCBI Taxonomy" id="359342"/>
    <lineage>
        <taxon>Eukaryota</taxon>
        <taxon>Fungi</taxon>
        <taxon>Dikarya</taxon>
        <taxon>Ascomycota</taxon>
        <taxon>Pezizomycotina</taxon>
        <taxon>Sordariomycetes</taxon>
        <taxon>Hypocreomycetidae</taxon>
        <taxon>Glomerellales</taxon>
        <taxon>Glomerellaceae</taxon>
        <taxon>Colletotrichum</taxon>
        <taxon>Colletotrichum acutatum species complex</taxon>
    </lineage>
</organism>
<dbReference type="AlphaFoldDB" id="A0AAI9ZZI0"/>
<dbReference type="Gene3D" id="2.120.10.70">
    <property type="entry name" value="Fucose-specific lectin"/>
    <property type="match status" value="1"/>
</dbReference>
<name>A0AAI9ZZI0_9PEZI</name>
<gene>
    <name evidence="1" type="ORF">BDP81DRAFT_420626</name>
</gene>
<keyword evidence="2" id="KW-1185">Reference proteome</keyword>
<dbReference type="GeneID" id="85474723"/>
<dbReference type="RefSeq" id="XP_060449338.1">
    <property type="nucleotide sequence ID" value="XM_060589861.1"/>
</dbReference>
<proteinExistence type="predicted"/>
<reference evidence="1" key="1">
    <citation type="submission" date="2021-06" db="EMBL/GenBank/DDBJ databases">
        <title>Comparative genomics, transcriptomics and evolutionary studies reveal genomic signatures of adaptation to plant cell wall in hemibiotrophic fungi.</title>
        <authorList>
            <consortium name="DOE Joint Genome Institute"/>
            <person name="Baroncelli R."/>
            <person name="Diaz J.F."/>
            <person name="Benocci T."/>
            <person name="Peng M."/>
            <person name="Battaglia E."/>
            <person name="Haridas S."/>
            <person name="Andreopoulos W."/>
            <person name="Labutti K."/>
            <person name="Pangilinan J."/>
            <person name="Floch G.L."/>
            <person name="Makela M.R."/>
            <person name="Henrissat B."/>
            <person name="Grigoriev I.V."/>
            <person name="Crouch J.A."/>
            <person name="De Vries R.P."/>
            <person name="Sukno S.A."/>
            <person name="Thon M.R."/>
        </authorList>
    </citation>
    <scope>NUCLEOTIDE SEQUENCE</scope>
    <source>
        <strain evidence="1">CBS 102054</strain>
    </source>
</reference>
<evidence type="ECO:0000313" key="2">
    <source>
        <dbReference type="Proteomes" id="UP001243989"/>
    </source>
</evidence>
<accession>A0AAI9ZZI0</accession>